<dbReference type="SUPFAM" id="SSF64182">
    <property type="entry name" value="DHH phosphoesterases"/>
    <property type="match status" value="1"/>
</dbReference>
<dbReference type="GeneTree" id="ENSGT00940000154422"/>
<keyword evidence="2" id="KW-1185">Reference proteome</keyword>
<dbReference type="PANTHER" id="PTHR12112">
    <property type="entry name" value="BNIP - RELATED"/>
    <property type="match status" value="1"/>
</dbReference>
<proteinExistence type="predicted"/>
<dbReference type="OMA" id="FNFYSET"/>
<evidence type="ECO:0000313" key="1">
    <source>
        <dbReference type="Ensembl" id="ENSPMRP00000017977.1"/>
    </source>
</evidence>
<reference evidence="1" key="3">
    <citation type="submission" date="2025-09" db="UniProtKB">
        <authorList>
            <consortium name="Ensembl"/>
        </authorList>
    </citation>
    <scope>IDENTIFICATION</scope>
</reference>
<sequence>HSQFLQHLLICFSRNKHLDKVHVVLGNKTCDLDSLISALTYAYYLEKVSPPNILCLPVLNIPRREFCYCTETRFILEELNLPESLHIFCDEINLYQLNNEGKLSLTLVNSSALTSEDKNLESAVVRVINPEERCDGNLETSASSSSLVAKEILQEAPELITRQLAHLLRGSILSLAMDPEQITRDQEEVLSKLEEKFPELLPREDIITALQEVHLHADGLRIEEAMLKDLKEVSDGEIKVAVSTVYMNLEVRRKRLVMGLFSFAHGVVCCIA</sequence>
<dbReference type="Ensembl" id="ENSPMRT00000019128.1">
    <property type="protein sequence ID" value="ENSPMRP00000017977.1"/>
    <property type="gene ID" value="ENSPMRG00000011855.1"/>
</dbReference>
<name>A0A670J3U3_PODMU</name>
<reference evidence="1" key="2">
    <citation type="submission" date="2025-08" db="UniProtKB">
        <authorList>
            <consortium name="Ensembl"/>
        </authorList>
    </citation>
    <scope>IDENTIFICATION</scope>
</reference>
<protein>
    <recommendedName>
        <fullName evidence="3">Prune exopolyphosphatase 1</fullName>
    </recommendedName>
</protein>
<dbReference type="InterPro" id="IPR038763">
    <property type="entry name" value="DHH_sf"/>
</dbReference>
<dbReference type="PANTHER" id="PTHR12112:SF49">
    <property type="entry name" value="DHHA2 DOMAIN-CONTAINING PROTEIN"/>
    <property type="match status" value="1"/>
</dbReference>
<dbReference type="AlphaFoldDB" id="A0A670J3U3"/>
<dbReference type="Proteomes" id="UP000472272">
    <property type="component" value="Chromosome 11"/>
</dbReference>
<accession>A0A670J3U3</accession>
<organism evidence="1 2">
    <name type="scientific">Podarcis muralis</name>
    <name type="common">Wall lizard</name>
    <name type="synonym">Lacerta muralis</name>
    <dbReference type="NCBI Taxonomy" id="64176"/>
    <lineage>
        <taxon>Eukaryota</taxon>
        <taxon>Metazoa</taxon>
        <taxon>Chordata</taxon>
        <taxon>Craniata</taxon>
        <taxon>Vertebrata</taxon>
        <taxon>Euteleostomi</taxon>
        <taxon>Lepidosauria</taxon>
        <taxon>Squamata</taxon>
        <taxon>Bifurcata</taxon>
        <taxon>Unidentata</taxon>
        <taxon>Episquamata</taxon>
        <taxon>Laterata</taxon>
        <taxon>Lacertibaenia</taxon>
        <taxon>Lacertidae</taxon>
        <taxon>Podarcis</taxon>
    </lineage>
</organism>
<evidence type="ECO:0008006" key="3">
    <source>
        <dbReference type="Google" id="ProtNLM"/>
    </source>
</evidence>
<reference evidence="1 2" key="1">
    <citation type="journal article" date="2019" name="Proc. Natl. Acad. Sci. U.S.A.">
        <title>Regulatory changes in pterin and carotenoid genes underlie balanced color polymorphisms in the wall lizard.</title>
        <authorList>
            <person name="Andrade P."/>
            <person name="Pinho C."/>
            <person name="Perez I de Lanuza G."/>
            <person name="Afonso S."/>
            <person name="Brejcha J."/>
            <person name="Rubin C.J."/>
            <person name="Wallerman O."/>
            <person name="Pereira P."/>
            <person name="Sabatino S.J."/>
            <person name="Bellati A."/>
            <person name="Pellitteri-Rosa D."/>
            <person name="Bosakova Z."/>
            <person name="Bunikis I."/>
            <person name="Carretero M.A."/>
            <person name="Feiner N."/>
            <person name="Marsik P."/>
            <person name="Pauperio F."/>
            <person name="Salvi D."/>
            <person name="Soler L."/>
            <person name="While G.M."/>
            <person name="Uller T."/>
            <person name="Font E."/>
            <person name="Andersson L."/>
            <person name="Carneiro M."/>
        </authorList>
    </citation>
    <scope>NUCLEOTIDE SEQUENCE</scope>
</reference>
<dbReference type="Gene3D" id="3.90.1640.10">
    <property type="entry name" value="inorganic pyrophosphatase (n-terminal core)"/>
    <property type="match status" value="1"/>
</dbReference>
<evidence type="ECO:0000313" key="2">
    <source>
        <dbReference type="Proteomes" id="UP000472272"/>
    </source>
</evidence>
<dbReference type="GO" id="GO:0005737">
    <property type="term" value="C:cytoplasm"/>
    <property type="evidence" value="ECO:0007669"/>
    <property type="project" value="TreeGrafter"/>
</dbReference>
<dbReference type="FunFam" id="3.90.1640.10:FF:000003">
    <property type="entry name" value="Prune homolog 2 with BCH domain"/>
    <property type="match status" value="1"/>
</dbReference>